<organism evidence="1">
    <name type="scientific">marine sediment metagenome</name>
    <dbReference type="NCBI Taxonomy" id="412755"/>
    <lineage>
        <taxon>unclassified sequences</taxon>
        <taxon>metagenomes</taxon>
        <taxon>ecological metagenomes</taxon>
    </lineage>
</organism>
<dbReference type="EMBL" id="BARU01014396">
    <property type="protein sequence ID" value="GAH32673.1"/>
    <property type="molecule type" value="Genomic_DNA"/>
</dbReference>
<gene>
    <name evidence="1" type="ORF">S03H2_25433</name>
</gene>
<comment type="caution">
    <text evidence="1">The sequence shown here is derived from an EMBL/GenBank/DDBJ whole genome shotgun (WGS) entry which is preliminary data.</text>
</comment>
<dbReference type="PRINTS" id="PR00081">
    <property type="entry name" value="GDHRDH"/>
</dbReference>
<protein>
    <recommendedName>
        <fullName evidence="2">Short-chain dehydrogenase/reductase SDR</fullName>
    </recommendedName>
</protein>
<dbReference type="CDD" id="cd05233">
    <property type="entry name" value="SDR_c"/>
    <property type="match status" value="1"/>
</dbReference>
<dbReference type="PANTHER" id="PTHR24314:SF21">
    <property type="entry name" value="CHLOROPHYLL(IDE) B REDUCTASE NYC1, CHLOROPLASTIC-RELATED"/>
    <property type="match status" value="1"/>
</dbReference>
<dbReference type="Pfam" id="PF00106">
    <property type="entry name" value="adh_short"/>
    <property type="match status" value="1"/>
</dbReference>
<accession>X1GI22</accession>
<dbReference type="Gene3D" id="3.40.50.720">
    <property type="entry name" value="NAD(P)-binding Rossmann-like Domain"/>
    <property type="match status" value="1"/>
</dbReference>
<evidence type="ECO:0008006" key="2">
    <source>
        <dbReference type="Google" id="ProtNLM"/>
    </source>
</evidence>
<dbReference type="SUPFAM" id="SSF51735">
    <property type="entry name" value="NAD(P)-binding Rossmann-fold domains"/>
    <property type="match status" value="1"/>
</dbReference>
<dbReference type="AlphaFoldDB" id="X1GI22"/>
<dbReference type="GO" id="GO:0010304">
    <property type="term" value="P:PSII associated light-harvesting complex II catabolic process"/>
    <property type="evidence" value="ECO:0007669"/>
    <property type="project" value="TreeGrafter"/>
</dbReference>
<reference evidence="1" key="1">
    <citation type="journal article" date="2014" name="Front. Microbiol.">
        <title>High frequency of phylogenetically diverse reductive dehalogenase-homologous genes in deep subseafloor sedimentary metagenomes.</title>
        <authorList>
            <person name="Kawai M."/>
            <person name="Futagami T."/>
            <person name="Toyoda A."/>
            <person name="Takaki Y."/>
            <person name="Nishi S."/>
            <person name="Hori S."/>
            <person name="Arai W."/>
            <person name="Tsubouchi T."/>
            <person name="Morono Y."/>
            <person name="Uchiyama I."/>
            <person name="Ito T."/>
            <person name="Fujiyama A."/>
            <person name="Inagaki F."/>
            <person name="Takami H."/>
        </authorList>
    </citation>
    <scope>NUCLEOTIDE SEQUENCE</scope>
    <source>
        <strain evidence="1">Expedition CK06-06</strain>
    </source>
</reference>
<evidence type="ECO:0000313" key="1">
    <source>
        <dbReference type="EMBL" id="GAH32673.1"/>
    </source>
</evidence>
<dbReference type="InterPro" id="IPR036291">
    <property type="entry name" value="NAD(P)-bd_dom_sf"/>
</dbReference>
<dbReference type="GO" id="GO:0015996">
    <property type="term" value="P:chlorophyll catabolic process"/>
    <property type="evidence" value="ECO:0007669"/>
    <property type="project" value="TreeGrafter"/>
</dbReference>
<dbReference type="GO" id="GO:0034256">
    <property type="term" value="F:chlorophyll(ide) b reductase activity"/>
    <property type="evidence" value="ECO:0007669"/>
    <property type="project" value="TreeGrafter"/>
</dbReference>
<dbReference type="PANTHER" id="PTHR24314">
    <property type="entry name" value="NON-SPECIFIC LIPID TRANSFER PROTEIN-RELATED"/>
    <property type="match status" value="1"/>
</dbReference>
<feature type="non-terminal residue" evidence="1">
    <location>
        <position position="133"/>
    </location>
</feature>
<sequence length="133" mass="14381">MKHVVITGSTRGIGLGLAEAFLELNCSVTISGRSLDDVDVVVEELSAQHSSDYLLGLACDVRDPVQVQALWDASKDRFKVVDIWINNAGFSGPQLAAWIMPPDKAREIIETNLLGEIYGSMVAVRAMITQGHG</sequence>
<name>X1GI22_9ZZZZ</name>
<dbReference type="InterPro" id="IPR002347">
    <property type="entry name" value="SDR_fam"/>
</dbReference>
<proteinExistence type="predicted"/>
<dbReference type="InterPro" id="IPR052625">
    <property type="entry name" value="Chl_b_Red"/>
</dbReference>